<dbReference type="AlphaFoldDB" id="A0AB34KPQ2"/>
<organism evidence="10 11">
    <name type="scientific">Cladosporium halotolerans</name>
    <dbReference type="NCBI Taxonomy" id="1052096"/>
    <lineage>
        <taxon>Eukaryota</taxon>
        <taxon>Fungi</taxon>
        <taxon>Dikarya</taxon>
        <taxon>Ascomycota</taxon>
        <taxon>Pezizomycotina</taxon>
        <taxon>Dothideomycetes</taxon>
        <taxon>Dothideomycetidae</taxon>
        <taxon>Cladosporiales</taxon>
        <taxon>Cladosporiaceae</taxon>
        <taxon>Cladosporium</taxon>
    </lineage>
</organism>
<evidence type="ECO:0000256" key="5">
    <source>
        <dbReference type="ARBA" id="ARBA00023054"/>
    </source>
</evidence>
<evidence type="ECO:0000313" key="11">
    <source>
        <dbReference type="Proteomes" id="UP000803884"/>
    </source>
</evidence>
<dbReference type="GO" id="GO:0005874">
    <property type="term" value="C:microtubule"/>
    <property type="evidence" value="ECO:0007669"/>
    <property type="project" value="UniProtKB-KW"/>
</dbReference>
<gene>
    <name evidence="10" type="ORF">WHR41_05576</name>
</gene>
<keyword evidence="3" id="KW-0963">Cytoplasm</keyword>
<feature type="region of interest" description="Disordered" evidence="8">
    <location>
        <begin position="203"/>
        <end position="568"/>
    </location>
</feature>
<comment type="caution">
    <text evidence="10">The sequence shown here is derived from an EMBL/GenBank/DDBJ whole genome shotgun (WGS) entry which is preliminary data.</text>
</comment>
<dbReference type="GO" id="GO:0000776">
    <property type="term" value="C:kinetochore"/>
    <property type="evidence" value="ECO:0007669"/>
    <property type="project" value="TreeGrafter"/>
</dbReference>
<evidence type="ECO:0000256" key="2">
    <source>
        <dbReference type="ARBA" id="ARBA00007429"/>
    </source>
</evidence>
<dbReference type="GO" id="GO:0007020">
    <property type="term" value="P:microtubule nucleation"/>
    <property type="evidence" value="ECO:0007669"/>
    <property type="project" value="TreeGrafter"/>
</dbReference>
<dbReference type="Proteomes" id="UP000803884">
    <property type="component" value="Unassembled WGS sequence"/>
</dbReference>
<dbReference type="Pfam" id="PF04880">
    <property type="entry name" value="NUDE_C"/>
    <property type="match status" value="1"/>
</dbReference>
<evidence type="ECO:0000256" key="1">
    <source>
        <dbReference type="ARBA" id="ARBA00004245"/>
    </source>
</evidence>
<name>A0AB34KPQ2_9PEZI</name>
<keyword evidence="6" id="KW-0206">Cytoskeleton</keyword>
<dbReference type="PANTHER" id="PTHR10921:SF1">
    <property type="entry name" value="NUCLEAR DISTRIBUTION PROTEIN NUDE HOMOLOG"/>
    <property type="match status" value="1"/>
</dbReference>
<feature type="compositionally biased region" description="Low complexity" evidence="8">
    <location>
        <begin position="360"/>
        <end position="375"/>
    </location>
</feature>
<keyword evidence="4" id="KW-0493">Microtubule</keyword>
<feature type="compositionally biased region" description="Low complexity" evidence="8">
    <location>
        <begin position="210"/>
        <end position="227"/>
    </location>
</feature>
<accession>A0AB34KPQ2</accession>
<dbReference type="InterPro" id="IPR033494">
    <property type="entry name" value="NUDE"/>
</dbReference>
<dbReference type="EMBL" id="JAAQHG020000015">
    <property type="protein sequence ID" value="KAL1586186.1"/>
    <property type="molecule type" value="Genomic_DNA"/>
</dbReference>
<dbReference type="GO" id="GO:0007059">
    <property type="term" value="P:chromosome segregation"/>
    <property type="evidence" value="ECO:0007669"/>
    <property type="project" value="TreeGrafter"/>
</dbReference>
<evidence type="ECO:0000256" key="7">
    <source>
        <dbReference type="SAM" id="Coils"/>
    </source>
</evidence>
<feature type="domain" description="NUDE" evidence="9">
    <location>
        <begin position="128"/>
        <end position="302"/>
    </location>
</feature>
<reference evidence="10 11" key="1">
    <citation type="journal article" date="2020" name="Microbiol. Resour. Announc.">
        <title>Draft Genome Sequence of a Cladosporium Species Isolated from the Mesophotic Ascidian Didemnum maculosum.</title>
        <authorList>
            <person name="Gioti A."/>
            <person name="Siaperas R."/>
            <person name="Nikolaivits E."/>
            <person name="Le Goff G."/>
            <person name="Ouazzani J."/>
            <person name="Kotoulas G."/>
            <person name="Topakas E."/>
        </authorList>
    </citation>
    <scope>NUCLEOTIDE SEQUENCE [LARGE SCALE GENOMIC DNA]</scope>
    <source>
        <strain evidence="10 11">TM138-S3</strain>
    </source>
</reference>
<feature type="coiled-coil region" evidence="7">
    <location>
        <begin position="16"/>
        <end position="177"/>
    </location>
</feature>
<dbReference type="Gene3D" id="6.10.250.1080">
    <property type="match status" value="1"/>
</dbReference>
<feature type="compositionally biased region" description="Polar residues" evidence="8">
    <location>
        <begin position="473"/>
        <end position="483"/>
    </location>
</feature>
<sequence>MSSSPLRPGASRDEELEYYKRQYEQLETDLADFQASSKELEDQLEKDVDAAEKNERKLREQVEKLNFEVEEWKAKHKQSKTEANNAQNALQKEITTIREQHRGLTLKLRDIEVANDDYERQARNTTSSLEDLEGKLNVSIERNVLMEEEIKIGEKEREALRIETQRLRDELGDLKVESEIRLEKLRRAEQTIVALRSRKPSPLAVESLRTRSPASEASTATPTSPTASTPPPKSDSASDAPTPPSPPLSDAPGHVKPDPEPKTPALEKRRSLLPDSSTTPRPSLYGHRALSSRHTRGPSLASSTNTDLKSMRPPRQRSSLRNDLPRSESLHQMKSLRSRMQKIEERVHSARSKLPPPYNSPRSSPRGGPGAIPSSITVRRSSKRIPSAIAHDLAASSSEPRESHIKRLSYGLPRPASTQPLDRSPSALDRPQLSRPSSRISAPPTRPDSRSATSRSDIPTPGSRPPSSVGGASYSTLHSSQGPGSPRKSLHRARQSVSVSEKAEEGAAAGRQRRTSGLPAPMGHARRQSVQLPGRPGTAMGGGGIGRPPSRRKEEEGQGEGEGVGETY</sequence>
<evidence type="ECO:0000256" key="4">
    <source>
        <dbReference type="ARBA" id="ARBA00022701"/>
    </source>
</evidence>
<proteinExistence type="inferred from homology"/>
<dbReference type="PANTHER" id="PTHR10921">
    <property type="entry name" value="NUCLEAR DISTRIBUTION PROTEIN NUDE HOMOLOG 1"/>
    <property type="match status" value="1"/>
</dbReference>
<evidence type="ECO:0000256" key="8">
    <source>
        <dbReference type="SAM" id="MobiDB-lite"/>
    </source>
</evidence>
<keyword evidence="5 7" id="KW-0175">Coiled coil</keyword>
<evidence type="ECO:0000313" key="10">
    <source>
        <dbReference type="EMBL" id="KAL1586186.1"/>
    </source>
</evidence>
<protein>
    <recommendedName>
        <fullName evidence="9">NUDE domain-containing protein</fullName>
    </recommendedName>
</protein>
<evidence type="ECO:0000256" key="3">
    <source>
        <dbReference type="ARBA" id="ARBA00022490"/>
    </source>
</evidence>
<dbReference type="GeneID" id="96007019"/>
<feature type="compositionally biased region" description="Basic and acidic residues" evidence="8">
    <location>
        <begin position="253"/>
        <end position="272"/>
    </location>
</feature>
<comment type="subcellular location">
    <subcellularLocation>
        <location evidence="1">Cytoplasm</location>
        <location evidence="1">Cytoskeleton</location>
    </subcellularLocation>
</comment>
<dbReference type="GO" id="GO:0008017">
    <property type="term" value="F:microtubule binding"/>
    <property type="evidence" value="ECO:0007669"/>
    <property type="project" value="InterPro"/>
</dbReference>
<evidence type="ECO:0000256" key="6">
    <source>
        <dbReference type="ARBA" id="ARBA00023212"/>
    </source>
</evidence>
<comment type="similarity">
    <text evidence="2">Belongs to the nudE family.</text>
</comment>
<dbReference type="GO" id="GO:0005871">
    <property type="term" value="C:kinesin complex"/>
    <property type="evidence" value="ECO:0007669"/>
    <property type="project" value="TreeGrafter"/>
</dbReference>
<dbReference type="RefSeq" id="XP_069229291.1">
    <property type="nucleotide sequence ID" value="XM_069374181.1"/>
</dbReference>
<dbReference type="GO" id="GO:0051642">
    <property type="term" value="P:centrosome localization"/>
    <property type="evidence" value="ECO:0007669"/>
    <property type="project" value="TreeGrafter"/>
</dbReference>
<keyword evidence="11" id="KW-1185">Reference proteome</keyword>
<dbReference type="InterPro" id="IPR006964">
    <property type="entry name" value="NUDE_dom"/>
</dbReference>
<dbReference type="GO" id="GO:0000132">
    <property type="term" value="P:establishment of mitotic spindle orientation"/>
    <property type="evidence" value="ECO:0007669"/>
    <property type="project" value="TreeGrafter"/>
</dbReference>
<dbReference type="GO" id="GO:0047496">
    <property type="term" value="P:vesicle transport along microtubule"/>
    <property type="evidence" value="ECO:0007669"/>
    <property type="project" value="TreeGrafter"/>
</dbReference>
<evidence type="ECO:0000259" key="9">
    <source>
        <dbReference type="Pfam" id="PF04880"/>
    </source>
</evidence>